<name>A0A834U997_VESPE</name>
<dbReference type="Proteomes" id="UP000600918">
    <property type="component" value="Unassembled WGS sequence"/>
</dbReference>
<evidence type="ECO:0000313" key="1">
    <source>
        <dbReference type="EMBL" id="KAF7423275.1"/>
    </source>
</evidence>
<accession>A0A834U997</accession>
<dbReference type="AlphaFoldDB" id="A0A834U997"/>
<protein>
    <submittedName>
        <fullName evidence="1">Uncharacterized protein</fullName>
    </submittedName>
</protein>
<proteinExistence type="predicted"/>
<comment type="caution">
    <text evidence="1">The sequence shown here is derived from an EMBL/GenBank/DDBJ whole genome shotgun (WGS) entry which is preliminary data.</text>
</comment>
<keyword evidence="2" id="KW-1185">Reference proteome</keyword>
<sequence length="68" mass="7831">MGLDATRRNEMASNKSNRKIVDKMGYVEEVEEREHEIARELDTAGGIALEIRLPDSESFKPVKERKKQ</sequence>
<gene>
    <name evidence="1" type="ORF">H0235_008558</name>
</gene>
<organism evidence="1 2">
    <name type="scientific">Vespula pensylvanica</name>
    <name type="common">Western yellow jacket</name>
    <name type="synonym">Wasp</name>
    <dbReference type="NCBI Taxonomy" id="30213"/>
    <lineage>
        <taxon>Eukaryota</taxon>
        <taxon>Metazoa</taxon>
        <taxon>Ecdysozoa</taxon>
        <taxon>Arthropoda</taxon>
        <taxon>Hexapoda</taxon>
        <taxon>Insecta</taxon>
        <taxon>Pterygota</taxon>
        <taxon>Neoptera</taxon>
        <taxon>Endopterygota</taxon>
        <taxon>Hymenoptera</taxon>
        <taxon>Apocrita</taxon>
        <taxon>Aculeata</taxon>
        <taxon>Vespoidea</taxon>
        <taxon>Vespidae</taxon>
        <taxon>Vespinae</taxon>
        <taxon>Vespula</taxon>
    </lineage>
</organism>
<dbReference type="EMBL" id="JACSDY010000007">
    <property type="protein sequence ID" value="KAF7423275.1"/>
    <property type="molecule type" value="Genomic_DNA"/>
</dbReference>
<evidence type="ECO:0000313" key="2">
    <source>
        <dbReference type="Proteomes" id="UP000600918"/>
    </source>
</evidence>
<reference evidence="1" key="1">
    <citation type="journal article" date="2020" name="G3 (Bethesda)">
        <title>High-Quality Assemblies for Three Invasive Social Wasps from the &lt;i&gt;Vespula&lt;/i&gt; Genus.</title>
        <authorList>
            <person name="Harrop T.W.R."/>
            <person name="Guhlin J."/>
            <person name="McLaughlin G.M."/>
            <person name="Permina E."/>
            <person name="Stockwell P."/>
            <person name="Gilligan J."/>
            <person name="Le Lec M.F."/>
            <person name="Gruber M.A.M."/>
            <person name="Quinn O."/>
            <person name="Lovegrove M."/>
            <person name="Duncan E.J."/>
            <person name="Remnant E.J."/>
            <person name="Van Eeckhoven J."/>
            <person name="Graham B."/>
            <person name="Knapp R.A."/>
            <person name="Langford K.W."/>
            <person name="Kronenberg Z."/>
            <person name="Press M.O."/>
            <person name="Eacker S.M."/>
            <person name="Wilson-Rankin E.E."/>
            <person name="Purcell J."/>
            <person name="Lester P.J."/>
            <person name="Dearden P.K."/>
        </authorList>
    </citation>
    <scope>NUCLEOTIDE SEQUENCE</scope>
    <source>
        <strain evidence="1">Volc-1</strain>
    </source>
</reference>